<dbReference type="PROSITE" id="PS51257">
    <property type="entry name" value="PROKAR_LIPOPROTEIN"/>
    <property type="match status" value="1"/>
</dbReference>
<evidence type="ECO:0000313" key="4">
    <source>
        <dbReference type="Proteomes" id="UP001108089"/>
    </source>
</evidence>
<organism evidence="3 4">
    <name type="scientific">Gordonia tangerina</name>
    <dbReference type="NCBI Taxonomy" id="2911060"/>
    <lineage>
        <taxon>Bacteria</taxon>
        <taxon>Bacillati</taxon>
        <taxon>Actinomycetota</taxon>
        <taxon>Actinomycetes</taxon>
        <taxon>Mycobacteriales</taxon>
        <taxon>Gordoniaceae</taxon>
        <taxon>Gordonia</taxon>
    </lineage>
</organism>
<reference evidence="3" key="1">
    <citation type="submission" date="2022-01" db="EMBL/GenBank/DDBJ databases">
        <title>Gordonia xiamenensis sp. nov., isolated from surface seawater in Xiamen.</title>
        <authorList>
            <person name="He Y.F."/>
        </authorList>
    </citation>
    <scope>NUCLEOTIDE SEQUENCE</scope>
    <source>
        <strain evidence="3">GW1C4-4</strain>
    </source>
</reference>
<dbReference type="EMBL" id="JAKGCU010000006">
    <property type="protein sequence ID" value="MCF3938534.1"/>
    <property type="molecule type" value="Genomic_DNA"/>
</dbReference>
<dbReference type="Proteomes" id="UP001108089">
    <property type="component" value="Unassembled WGS sequence"/>
</dbReference>
<feature type="compositionally biased region" description="Low complexity" evidence="1">
    <location>
        <begin position="44"/>
        <end position="57"/>
    </location>
</feature>
<gene>
    <name evidence="3" type="ORF">L1892_09105</name>
</gene>
<feature type="signal peptide" evidence="2">
    <location>
        <begin position="1"/>
        <end position="21"/>
    </location>
</feature>
<protein>
    <submittedName>
        <fullName evidence="3">Uncharacterized protein</fullName>
    </submittedName>
</protein>
<evidence type="ECO:0000313" key="3">
    <source>
        <dbReference type="EMBL" id="MCF3938534.1"/>
    </source>
</evidence>
<keyword evidence="2" id="KW-0732">Signal</keyword>
<name>A0ABS9DJQ9_9ACTN</name>
<evidence type="ECO:0000256" key="2">
    <source>
        <dbReference type="SAM" id="SignalP"/>
    </source>
</evidence>
<keyword evidence="4" id="KW-1185">Reference proteome</keyword>
<dbReference type="RefSeq" id="WP_235723278.1">
    <property type="nucleotide sequence ID" value="NZ_JAKGCU010000006.1"/>
</dbReference>
<feature type="chain" id="PRO_5046466436" evidence="2">
    <location>
        <begin position="22"/>
        <end position="219"/>
    </location>
</feature>
<accession>A0ABS9DJQ9</accession>
<proteinExistence type="predicted"/>
<evidence type="ECO:0000256" key="1">
    <source>
        <dbReference type="SAM" id="MobiDB-lite"/>
    </source>
</evidence>
<comment type="caution">
    <text evidence="3">The sequence shown here is derived from an EMBL/GenBank/DDBJ whole genome shotgun (WGS) entry which is preliminary data.</text>
</comment>
<feature type="region of interest" description="Disordered" evidence="1">
    <location>
        <begin position="27"/>
        <end position="62"/>
    </location>
</feature>
<sequence length="219" mass="22358">MSRGTSSFTGVVAVVAVIVAAAGCSGSTDDDVNNSAGGALPPESSTTASTTVSTPTSNEEMPLLPRVNSEADEDTEIGLIGSTHTISGDGYTIRVQVSDPATVRRSSTSTVSVLVPVSIDVVDGAYDLNPSHWVLRTLSGQEIDGITNSSAPTAIGKATVTGHIEGVIPFVDYSTRGALTNDEVSLSLVQLVPAGTAGVPVGQWNWPEPVPITELPAAQ</sequence>